<dbReference type="PANTHER" id="PTHR11042">
    <property type="entry name" value="EUKARYOTIC TRANSLATION INITIATION FACTOR 2-ALPHA KINASE EIF2-ALPHA KINASE -RELATED"/>
    <property type="match status" value="1"/>
</dbReference>
<evidence type="ECO:0000256" key="3">
    <source>
        <dbReference type="ARBA" id="ARBA00022741"/>
    </source>
</evidence>
<evidence type="ECO:0000256" key="8">
    <source>
        <dbReference type="ARBA" id="ARBA00023193"/>
    </source>
</evidence>
<dbReference type="PROSITE" id="PS50011">
    <property type="entry name" value="PROTEIN_KINASE_DOM"/>
    <property type="match status" value="1"/>
</dbReference>
<keyword evidence="8" id="KW-0652">Protein synthesis inhibitor</keyword>
<dbReference type="SUPFAM" id="SSF56112">
    <property type="entry name" value="Protein kinase-like (PK-like)"/>
    <property type="match status" value="1"/>
</dbReference>
<evidence type="ECO:0000259" key="11">
    <source>
        <dbReference type="PROSITE" id="PS50011"/>
    </source>
</evidence>
<gene>
    <name evidence="13" type="ORF">BSTOLATCC_MIC57016</name>
</gene>
<evidence type="ECO:0000256" key="7">
    <source>
        <dbReference type="ARBA" id="ARBA00022840"/>
    </source>
</evidence>
<dbReference type="SMART" id="SM00220">
    <property type="entry name" value="S_TKc"/>
    <property type="match status" value="1"/>
</dbReference>
<dbReference type="InterPro" id="IPR017907">
    <property type="entry name" value="Znf_RING_CS"/>
</dbReference>
<accession>A0AAU9KHH6</accession>
<keyword evidence="2" id="KW-0479">Metal-binding</keyword>
<dbReference type="PROSITE" id="PS00108">
    <property type="entry name" value="PROTEIN_KINASE_ST"/>
    <property type="match status" value="1"/>
</dbReference>
<keyword evidence="14" id="KW-1185">Reference proteome</keyword>
<feature type="domain" description="RING-type" evidence="12">
    <location>
        <begin position="444"/>
        <end position="484"/>
    </location>
</feature>
<keyword evidence="7" id="KW-0067">ATP-binding</keyword>
<evidence type="ECO:0000259" key="12">
    <source>
        <dbReference type="PROSITE" id="PS50089"/>
    </source>
</evidence>
<proteinExistence type="inferred from homology"/>
<dbReference type="GO" id="GO:0005737">
    <property type="term" value="C:cytoplasm"/>
    <property type="evidence" value="ECO:0007669"/>
    <property type="project" value="TreeGrafter"/>
</dbReference>
<keyword evidence="3" id="KW-0547">Nucleotide-binding</keyword>
<dbReference type="Proteomes" id="UP001162131">
    <property type="component" value="Unassembled WGS sequence"/>
</dbReference>
<evidence type="ECO:0000256" key="4">
    <source>
        <dbReference type="ARBA" id="ARBA00022771"/>
    </source>
</evidence>
<name>A0AAU9KHH6_9CILI</name>
<feature type="domain" description="Protein kinase" evidence="11">
    <location>
        <begin position="9"/>
        <end position="280"/>
    </location>
</feature>
<dbReference type="AlphaFoldDB" id="A0AAU9KHH6"/>
<dbReference type="InterPro" id="IPR000719">
    <property type="entry name" value="Prot_kinase_dom"/>
</dbReference>
<dbReference type="InterPro" id="IPR008271">
    <property type="entry name" value="Ser/Thr_kinase_AS"/>
</dbReference>
<evidence type="ECO:0000256" key="9">
    <source>
        <dbReference type="ARBA" id="ARBA00037982"/>
    </source>
</evidence>
<dbReference type="GO" id="GO:0017148">
    <property type="term" value="P:negative regulation of translation"/>
    <property type="evidence" value="ECO:0007669"/>
    <property type="project" value="UniProtKB-KW"/>
</dbReference>
<dbReference type="GO" id="GO:0004672">
    <property type="term" value="F:protein kinase activity"/>
    <property type="evidence" value="ECO:0007669"/>
    <property type="project" value="InterPro"/>
</dbReference>
<evidence type="ECO:0000256" key="6">
    <source>
        <dbReference type="ARBA" id="ARBA00022833"/>
    </source>
</evidence>
<keyword evidence="5" id="KW-0418">Kinase</keyword>
<keyword evidence="1" id="KW-0808">Transferase</keyword>
<comment type="caution">
    <text evidence="13">The sequence shown here is derived from an EMBL/GenBank/DDBJ whole genome shotgun (WGS) entry which is preliminary data.</text>
</comment>
<dbReference type="EMBL" id="CAJZBQ010000055">
    <property type="protein sequence ID" value="CAG9332724.1"/>
    <property type="molecule type" value="Genomic_DNA"/>
</dbReference>
<keyword evidence="6" id="KW-0862">Zinc</keyword>
<dbReference type="PROSITE" id="PS50089">
    <property type="entry name" value="ZF_RING_2"/>
    <property type="match status" value="1"/>
</dbReference>
<evidence type="ECO:0000256" key="10">
    <source>
        <dbReference type="PROSITE-ProRule" id="PRU00175"/>
    </source>
</evidence>
<dbReference type="GO" id="GO:0005634">
    <property type="term" value="C:nucleus"/>
    <property type="evidence" value="ECO:0007669"/>
    <property type="project" value="TreeGrafter"/>
</dbReference>
<comment type="similarity">
    <text evidence="9">Belongs to the protein kinase superfamily. Ser/Thr protein kinase family. GCN2 subfamily.</text>
</comment>
<dbReference type="InterPro" id="IPR050339">
    <property type="entry name" value="CC_SR_Kinase"/>
</dbReference>
<dbReference type="Pfam" id="PF00069">
    <property type="entry name" value="Pkinase"/>
    <property type="match status" value="1"/>
</dbReference>
<reference evidence="13" key="1">
    <citation type="submission" date="2021-09" db="EMBL/GenBank/DDBJ databases">
        <authorList>
            <consortium name="AG Swart"/>
            <person name="Singh M."/>
            <person name="Singh A."/>
            <person name="Seah K."/>
            <person name="Emmerich C."/>
        </authorList>
    </citation>
    <scope>NUCLEOTIDE SEQUENCE</scope>
    <source>
        <strain evidence="13">ATCC30299</strain>
    </source>
</reference>
<dbReference type="GO" id="GO:0005524">
    <property type="term" value="F:ATP binding"/>
    <property type="evidence" value="ECO:0007669"/>
    <property type="project" value="UniProtKB-KW"/>
</dbReference>
<dbReference type="InterPro" id="IPR011009">
    <property type="entry name" value="Kinase-like_dom_sf"/>
</dbReference>
<dbReference type="GO" id="GO:0008270">
    <property type="term" value="F:zinc ion binding"/>
    <property type="evidence" value="ECO:0007669"/>
    <property type="project" value="UniProtKB-KW"/>
</dbReference>
<protein>
    <submittedName>
        <fullName evidence="13">Uncharacterized protein</fullName>
    </submittedName>
</protein>
<dbReference type="Gene3D" id="1.10.510.10">
    <property type="entry name" value="Transferase(Phosphotransferase) domain 1"/>
    <property type="match status" value="1"/>
</dbReference>
<keyword evidence="4 10" id="KW-0863">Zinc-finger</keyword>
<evidence type="ECO:0000313" key="13">
    <source>
        <dbReference type="EMBL" id="CAG9332724.1"/>
    </source>
</evidence>
<evidence type="ECO:0000256" key="2">
    <source>
        <dbReference type="ARBA" id="ARBA00022723"/>
    </source>
</evidence>
<dbReference type="InterPro" id="IPR001841">
    <property type="entry name" value="Znf_RING"/>
</dbReference>
<evidence type="ECO:0000256" key="5">
    <source>
        <dbReference type="ARBA" id="ARBA00022777"/>
    </source>
</evidence>
<evidence type="ECO:0000313" key="14">
    <source>
        <dbReference type="Proteomes" id="UP001162131"/>
    </source>
</evidence>
<dbReference type="PROSITE" id="PS00518">
    <property type="entry name" value="ZF_RING_1"/>
    <property type="match status" value="1"/>
</dbReference>
<sequence length="504" mass="58468">MDSVSSSDFIKKETLYKTNSVEVFKAVLKNTGQEIAVKKLKFLSLEELNATYKEAWTMEVLKHPNFVKLYGILREESEDRERFILLAMEYFPQGDLAKEIKRRIAAGNEYWTEEDLWNLFKSLIQAYSYLQKQRIAHRDIKPQNIFVGNDGTLKVADLGCALQREEQERTMASEHTIAGTPLYLSPKLRESYMGFHYGMNANSSKHDPFKSDVYSLGLTFLYMASLIDVTDLTDLKILKYKTAQRINELRYSQRLKDFLSYMLEYDEAKRPSFIKLEEVFSSSVEGNMQVQPKYKIRKIKAKQITDCRVLLNFYSIKAFCKVSYINTYLLSILQAINNAEPSSFVWFLMTCAKSLNFYIKIGTLSYICCACKSGNIDYLFICNYCGIQYFIHKACIDLQFTCLRCATSNVFKNEEISCQQQDQVAEIKENSEFEAKNDLPFGFCYQCKKQKTVFIYSPCNHQFCQKCLENHKKLRENICFGCPISTGGAYEKLICCFPSLRFIT</sequence>
<evidence type="ECO:0000256" key="1">
    <source>
        <dbReference type="ARBA" id="ARBA00022679"/>
    </source>
</evidence>
<dbReference type="CDD" id="cd00180">
    <property type="entry name" value="PKc"/>
    <property type="match status" value="1"/>
</dbReference>
<dbReference type="SUPFAM" id="SSF57850">
    <property type="entry name" value="RING/U-box"/>
    <property type="match status" value="1"/>
</dbReference>
<organism evidence="13 14">
    <name type="scientific">Blepharisma stoltei</name>
    <dbReference type="NCBI Taxonomy" id="1481888"/>
    <lineage>
        <taxon>Eukaryota</taxon>
        <taxon>Sar</taxon>
        <taxon>Alveolata</taxon>
        <taxon>Ciliophora</taxon>
        <taxon>Postciliodesmatophora</taxon>
        <taxon>Heterotrichea</taxon>
        <taxon>Heterotrichida</taxon>
        <taxon>Blepharismidae</taxon>
        <taxon>Blepharisma</taxon>
    </lineage>
</organism>